<dbReference type="Pfam" id="PF00561">
    <property type="entry name" value="Abhydrolase_1"/>
    <property type="match status" value="1"/>
</dbReference>
<feature type="domain" description="AB hydrolase-1" evidence="1">
    <location>
        <begin position="28"/>
        <end position="260"/>
    </location>
</feature>
<dbReference type="EMBL" id="BAAADJ010000017">
    <property type="protein sequence ID" value="GAA0326252.1"/>
    <property type="molecule type" value="Genomic_DNA"/>
</dbReference>
<dbReference type="InterPro" id="IPR029058">
    <property type="entry name" value="AB_hydrolase_fold"/>
</dbReference>
<evidence type="ECO:0000259" key="1">
    <source>
        <dbReference type="Pfam" id="PF00561"/>
    </source>
</evidence>
<protein>
    <submittedName>
        <fullName evidence="2">Alpha/beta hydrolase</fullName>
    </submittedName>
</protein>
<gene>
    <name evidence="2" type="ORF">GCM10008967_16010</name>
</gene>
<reference evidence="3" key="1">
    <citation type="journal article" date="2019" name="Int. J. Syst. Evol. Microbiol.">
        <title>The Global Catalogue of Microorganisms (GCM) 10K type strain sequencing project: providing services to taxonomists for standard genome sequencing and annotation.</title>
        <authorList>
            <consortium name="The Broad Institute Genomics Platform"/>
            <consortium name="The Broad Institute Genome Sequencing Center for Infectious Disease"/>
            <person name="Wu L."/>
            <person name="Ma J."/>
        </authorList>
    </citation>
    <scope>NUCLEOTIDE SEQUENCE [LARGE SCALE GENOMIC DNA]</scope>
    <source>
        <strain evidence="3">JCM 9731</strain>
    </source>
</reference>
<sequence length="275" mass="31385">MTATAFVKPINGTDLYYEYYQHPSSRETIVLIHGFLSSSFSFRHLIPLIKQDYSVLSVDVPPFGKSGKSISFTYSYENMAKTILHLLEELDIDQATVMGHSMGGQIALNIAYLNPVGVKGAVLLCSSSYLKKAKLHLKMSSYIPFFHHYVKLYLSRSGVRKNLQNVVYNAEMINDEMLFGYLQPFLDDEIFKALTRMIRHREGDLPPEKLQKITTPSLLIWGEHDRVVPLHIGKRLNKDLQNSHLVILNDAGHLVPEEKPEEVHRHMSNFIQSIS</sequence>
<evidence type="ECO:0000313" key="2">
    <source>
        <dbReference type="EMBL" id="GAA0326252.1"/>
    </source>
</evidence>
<name>A0ABP3FUB4_9BACI</name>
<keyword evidence="3" id="KW-1185">Reference proteome</keyword>
<dbReference type="Gene3D" id="3.40.50.1820">
    <property type="entry name" value="alpha/beta hydrolase"/>
    <property type="match status" value="1"/>
</dbReference>
<dbReference type="InterPro" id="IPR000073">
    <property type="entry name" value="AB_hydrolase_1"/>
</dbReference>
<comment type="caution">
    <text evidence="2">The sequence shown here is derived from an EMBL/GenBank/DDBJ whole genome shotgun (WGS) entry which is preliminary data.</text>
</comment>
<dbReference type="RefSeq" id="WP_343797988.1">
    <property type="nucleotide sequence ID" value="NZ_BAAADJ010000017.1"/>
</dbReference>
<dbReference type="PRINTS" id="PR00412">
    <property type="entry name" value="EPOXHYDRLASE"/>
</dbReference>
<proteinExistence type="predicted"/>
<dbReference type="GO" id="GO:0016787">
    <property type="term" value="F:hydrolase activity"/>
    <property type="evidence" value="ECO:0007669"/>
    <property type="project" value="UniProtKB-KW"/>
</dbReference>
<dbReference type="Proteomes" id="UP001500782">
    <property type="component" value="Unassembled WGS sequence"/>
</dbReference>
<keyword evidence="2" id="KW-0378">Hydrolase</keyword>
<accession>A0ABP3FUB4</accession>
<dbReference type="SUPFAM" id="SSF53474">
    <property type="entry name" value="alpha/beta-Hydrolases"/>
    <property type="match status" value="1"/>
</dbReference>
<organism evidence="2 3">
    <name type="scientific">Bacillus carboniphilus</name>
    <dbReference type="NCBI Taxonomy" id="86663"/>
    <lineage>
        <taxon>Bacteria</taxon>
        <taxon>Bacillati</taxon>
        <taxon>Bacillota</taxon>
        <taxon>Bacilli</taxon>
        <taxon>Bacillales</taxon>
        <taxon>Bacillaceae</taxon>
        <taxon>Bacillus</taxon>
    </lineage>
</organism>
<dbReference type="InterPro" id="IPR000639">
    <property type="entry name" value="Epox_hydrolase-like"/>
</dbReference>
<dbReference type="PANTHER" id="PTHR46438:SF11">
    <property type="entry name" value="LIPASE-RELATED"/>
    <property type="match status" value="1"/>
</dbReference>
<evidence type="ECO:0000313" key="3">
    <source>
        <dbReference type="Proteomes" id="UP001500782"/>
    </source>
</evidence>
<dbReference type="PANTHER" id="PTHR46438">
    <property type="entry name" value="ALPHA/BETA-HYDROLASES SUPERFAMILY PROTEIN"/>
    <property type="match status" value="1"/>
</dbReference>
<dbReference type="PRINTS" id="PR00111">
    <property type="entry name" value="ABHYDROLASE"/>
</dbReference>